<evidence type="ECO:0000313" key="1">
    <source>
        <dbReference type="EMBL" id="PFG29289.1"/>
    </source>
</evidence>
<keyword evidence="2" id="KW-1185">Reference proteome</keyword>
<reference evidence="1 2" key="1">
    <citation type="submission" date="2017-10" db="EMBL/GenBank/DDBJ databases">
        <title>Sequencing the genomes of 1000 actinobacteria strains.</title>
        <authorList>
            <person name="Klenk H.-P."/>
        </authorList>
    </citation>
    <scope>NUCLEOTIDE SEQUENCE [LARGE SCALE GENOMIC DNA]</scope>
    <source>
        <strain evidence="1 2">DSM 21798</strain>
    </source>
</reference>
<protein>
    <submittedName>
        <fullName evidence="1">Uncharacterized protein</fullName>
    </submittedName>
</protein>
<dbReference type="RefSeq" id="WP_098405888.1">
    <property type="nucleotide sequence ID" value="NZ_PDJE01000001.1"/>
</dbReference>
<organism evidence="1 2">
    <name type="scientific">Paramicrobacterium agarici</name>
    <dbReference type="NCBI Taxonomy" id="630514"/>
    <lineage>
        <taxon>Bacteria</taxon>
        <taxon>Bacillati</taxon>
        <taxon>Actinomycetota</taxon>
        <taxon>Actinomycetes</taxon>
        <taxon>Micrococcales</taxon>
        <taxon>Microbacteriaceae</taxon>
        <taxon>Paramicrobacterium</taxon>
    </lineage>
</organism>
<name>A0A2A9DTQ0_9MICO</name>
<dbReference type="AlphaFoldDB" id="A0A2A9DTQ0"/>
<gene>
    <name evidence="1" type="ORF">ATJ78_0190</name>
</gene>
<dbReference type="EMBL" id="PDJE01000001">
    <property type="protein sequence ID" value="PFG29289.1"/>
    <property type="molecule type" value="Genomic_DNA"/>
</dbReference>
<dbReference type="Proteomes" id="UP000221369">
    <property type="component" value="Unassembled WGS sequence"/>
</dbReference>
<comment type="caution">
    <text evidence="1">The sequence shown here is derived from an EMBL/GenBank/DDBJ whole genome shotgun (WGS) entry which is preliminary data.</text>
</comment>
<evidence type="ECO:0000313" key="2">
    <source>
        <dbReference type="Proteomes" id="UP000221369"/>
    </source>
</evidence>
<accession>A0A2A9DTQ0</accession>
<sequence>MTRNVTVPISGEAIALVPAGEPRGAFVYEKGRRTDTPRTNAQGQPLYAFDALAQLNGADLGTVRVSSPAEVLPTTGFGTVLVGEGAGLLTVRNTDGFDLAVSVQLDGVNPTTTSARRRGE</sequence>
<proteinExistence type="predicted"/>